<feature type="transmembrane region" description="Helical" evidence="1">
    <location>
        <begin position="68"/>
        <end position="86"/>
    </location>
</feature>
<reference evidence="3 5" key="2">
    <citation type="submission" date="2019-06" db="EMBL/GenBank/DDBJ databases">
        <authorList>
            <person name="Rodrigo-Torres L."/>
            <person name="Arahal R. D."/>
            <person name="Lucena T."/>
        </authorList>
    </citation>
    <scope>NUCLEOTIDE SEQUENCE [LARGE SCALE GENOMIC DNA]</scope>
    <source>
        <strain evidence="3 5">INIA P508</strain>
    </source>
</reference>
<gene>
    <name evidence="3" type="ORF">LMUP508_01355</name>
    <name evidence="2" type="ORF">LX03_01480</name>
</gene>
<dbReference type="EMBL" id="CABFNH010000017">
    <property type="protein sequence ID" value="VTZ91057.1"/>
    <property type="molecule type" value="Genomic_DNA"/>
</dbReference>
<evidence type="ECO:0000313" key="4">
    <source>
        <dbReference type="Proteomes" id="UP000030001"/>
    </source>
</evidence>
<reference evidence="2 4" key="1">
    <citation type="submission" date="2014-09" db="EMBL/GenBank/DDBJ databases">
        <title>Lactobacillus mucosae CRL573 Genome Sequencing.</title>
        <authorList>
            <person name="Bleckwedel J."/>
            <person name="Teran L.C."/>
            <person name="Bonacina J."/>
            <person name="Saavedra L."/>
            <person name="Mozzi F.B."/>
            <person name="Raya R.R."/>
        </authorList>
    </citation>
    <scope>NUCLEOTIDE SEQUENCE [LARGE SCALE GENOMIC DNA]</scope>
    <source>
        <strain evidence="2 4">CRL573</strain>
    </source>
</reference>
<keyword evidence="1" id="KW-0812">Transmembrane</keyword>
<dbReference type="AlphaFoldDB" id="A0A099YAV0"/>
<dbReference type="RefSeq" id="WP_034539179.1">
    <property type="nucleotide sequence ID" value="NZ_CABFNH010000017.1"/>
</dbReference>
<dbReference type="Proteomes" id="UP000365705">
    <property type="component" value="Unassembled WGS sequence"/>
</dbReference>
<organism evidence="2 4">
    <name type="scientific">Limosilactobacillus mucosae</name>
    <name type="common">Lactobacillus mucosae</name>
    <dbReference type="NCBI Taxonomy" id="97478"/>
    <lineage>
        <taxon>Bacteria</taxon>
        <taxon>Bacillati</taxon>
        <taxon>Bacillota</taxon>
        <taxon>Bacilli</taxon>
        <taxon>Lactobacillales</taxon>
        <taxon>Lactobacillaceae</taxon>
        <taxon>Limosilactobacillus</taxon>
    </lineage>
</organism>
<proteinExistence type="predicted"/>
<keyword evidence="1" id="KW-1133">Transmembrane helix</keyword>
<evidence type="ECO:0008006" key="6">
    <source>
        <dbReference type="Google" id="ProtNLM"/>
    </source>
</evidence>
<feature type="transmembrane region" description="Helical" evidence="1">
    <location>
        <begin position="40"/>
        <end position="62"/>
    </location>
</feature>
<dbReference type="InterPro" id="IPR004676">
    <property type="entry name" value="Cd-R_transporter"/>
</dbReference>
<protein>
    <recommendedName>
        <fullName evidence="6">Cadmium resistance transporter</fullName>
    </recommendedName>
</protein>
<sequence length="202" mass="22187">MLNTIISAVTAYLSTNLDYLGFLMAFFAQSKAPKKYRYILIGNVIGIIILVSCSLILGLILHTVPAEWMLGFLGIIPLYFGCRLLFSNEDDDQNIQAGLTGFKLSSYVALLTVTSCSADNLGIYTPLFAAMTTLEEIYVTLLIFALMLIIVFCFAMSLVHLPVVADILEKHGNQLSALVYLGLGGYLLYECGTLTHLLAYFS</sequence>
<dbReference type="Pfam" id="PF03596">
    <property type="entry name" value="Cad"/>
    <property type="match status" value="1"/>
</dbReference>
<evidence type="ECO:0000313" key="5">
    <source>
        <dbReference type="Proteomes" id="UP000365705"/>
    </source>
</evidence>
<feature type="transmembrane region" description="Helical" evidence="1">
    <location>
        <begin position="6"/>
        <end position="28"/>
    </location>
</feature>
<dbReference type="EMBL" id="JROC01000022">
    <property type="protein sequence ID" value="KGL67419.1"/>
    <property type="molecule type" value="Genomic_DNA"/>
</dbReference>
<evidence type="ECO:0000256" key="1">
    <source>
        <dbReference type="SAM" id="Phobius"/>
    </source>
</evidence>
<feature type="transmembrane region" description="Helical" evidence="1">
    <location>
        <begin position="177"/>
        <end position="201"/>
    </location>
</feature>
<feature type="transmembrane region" description="Helical" evidence="1">
    <location>
        <begin position="137"/>
        <end position="165"/>
    </location>
</feature>
<dbReference type="Proteomes" id="UP000030001">
    <property type="component" value="Unassembled WGS sequence"/>
</dbReference>
<evidence type="ECO:0000313" key="2">
    <source>
        <dbReference type="EMBL" id="KGL67419.1"/>
    </source>
</evidence>
<evidence type="ECO:0000313" key="3">
    <source>
        <dbReference type="EMBL" id="VTZ91057.1"/>
    </source>
</evidence>
<keyword evidence="1" id="KW-0472">Membrane</keyword>
<accession>A0A099YAV0</accession>
<name>A0A099YAV0_LIMMU</name>